<sequence length="242" mass="28237">MSDNSEPSKDTTSVSDQQDSDEKPHDQVNELIAQSNAIIYQIRYRHRKPSERFYCDLHDKYLVWKVHVYQFVSYYKEYFGPYSKNKFLDPKSTDFSFAACALGFPTEVGERRCAEILEELTRQRDELIELANLLPPPLTEPLEFDKETGVLSSGSITVFTIERSKREYLALSMMLEADVGEIVRWEDIATELTGIDEDELSKKDKEAVRQVIYHINRRVGDIKKFLPDDVFKWNKGDIYRTL</sequence>
<name>A0A955LW03_UNCKA</name>
<protein>
    <submittedName>
        <fullName evidence="2">Uncharacterized protein</fullName>
    </submittedName>
</protein>
<gene>
    <name evidence="2" type="ORF">KC573_01780</name>
</gene>
<feature type="region of interest" description="Disordered" evidence="1">
    <location>
        <begin position="1"/>
        <end position="25"/>
    </location>
</feature>
<accession>A0A955LW03</accession>
<proteinExistence type="predicted"/>
<dbReference type="Proteomes" id="UP000699691">
    <property type="component" value="Unassembled WGS sequence"/>
</dbReference>
<comment type="caution">
    <text evidence="2">The sequence shown here is derived from an EMBL/GenBank/DDBJ whole genome shotgun (WGS) entry which is preliminary data.</text>
</comment>
<dbReference type="EMBL" id="JAGQKY010000059">
    <property type="protein sequence ID" value="MCA9397533.1"/>
    <property type="molecule type" value="Genomic_DNA"/>
</dbReference>
<dbReference type="AlphaFoldDB" id="A0A955LW03"/>
<evidence type="ECO:0000256" key="1">
    <source>
        <dbReference type="SAM" id="MobiDB-lite"/>
    </source>
</evidence>
<organism evidence="2 3">
    <name type="scientific">candidate division WWE3 bacterium</name>
    <dbReference type="NCBI Taxonomy" id="2053526"/>
    <lineage>
        <taxon>Bacteria</taxon>
        <taxon>Katanobacteria</taxon>
    </lineage>
</organism>
<evidence type="ECO:0000313" key="2">
    <source>
        <dbReference type="EMBL" id="MCA9397533.1"/>
    </source>
</evidence>
<reference evidence="2" key="1">
    <citation type="submission" date="2020-04" db="EMBL/GenBank/DDBJ databases">
        <authorList>
            <person name="Zhang T."/>
        </authorList>
    </citation>
    <scope>NUCLEOTIDE SEQUENCE</scope>
    <source>
        <strain evidence="2">HKST-UBA02</strain>
    </source>
</reference>
<evidence type="ECO:0000313" key="3">
    <source>
        <dbReference type="Proteomes" id="UP000699691"/>
    </source>
</evidence>
<reference evidence="2" key="2">
    <citation type="journal article" date="2021" name="Microbiome">
        <title>Successional dynamics and alternative stable states in a saline activated sludge microbial community over 9 years.</title>
        <authorList>
            <person name="Wang Y."/>
            <person name="Ye J."/>
            <person name="Ju F."/>
            <person name="Liu L."/>
            <person name="Boyd J.A."/>
            <person name="Deng Y."/>
            <person name="Parks D.H."/>
            <person name="Jiang X."/>
            <person name="Yin X."/>
            <person name="Woodcroft B.J."/>
            <person name="Tyson G.W."/>
            <person name="Hugenholtz P."/>
            <person name="Polz M.F."/>
            <person name="Zhang T."/>
        </authorList>
    </citation>
    <scope>NUCLEOTIDE SEQUENCE</scope>
    <source>
        <strain evidence="2">HKST-UBA02</strain>
    </source>
</reference>